<dbReference type="EMBL" id="JXLP01000009">
    <property type="protein sequence ID" value="KIL78621.1"/>
    <property type="molecule type" value="Genomic_DNA"/>
</dbReference>
<dbReference type="PROSITE" id="PS50109">
    <property type="entry name" value="HIS_KIN"/>
    <property type="match status" value="2"/>
</dbReference>
<protein>
    <recommendedName>
        <fullName evidence="2">histidine kinase</fullName>
        <ecNumber evidence="2">2.7.13.3</ecNumber>
    </recommendedName>
</protein>
<evidence type="ECO:0000259" key="12">
    <source>
        <dbReference type="PROSITE" id="PS50110"/>
    </source>
</evidence>
<dbReference type="SUPFAM" id="SSF52172">
    <property type="entry name" value="CheY-like"/>
    <property type="match status" value="1"/>
</dbReference>
<feature type="domain" description="Histidine kinase" evidence="11">
    <location>
        <begin position="418"/>
        <end position="629"/>
    </location>
</feature>
<keyword evidence="10" id="KW-0472">Membrane</keyword>
<keyword evidence="10" id="KW-1133">Transmembrane helix</keyword>
<dbReference type="CDD" id="cd17574">
    <property type="entry name" value="REC_OmpR"/>
    <property type="match status" value="1"/>
</dbReference>
<proteinExistence type="predicted"/>
<dbReference type="InterPro" id="IPR001789">
    <property type="entry name" value="Sig_transdc_resp-reg_receiver"/>
</dbReference>
<evidence type="ECO:0000256" key="1">
    <source>
        <dbReference type="ARBA" id="ARBA00000085"/>
    </source>
</evidence>
<feature type="transmembrane region" description="Helical" evidence="10">
    <location>
        <begin position="369"/>
        <end position="388"/>
    </location>
</feature>
<dbReference type="Gene3D" id="3.40.50.2300">
    <property type="match status" value="1"/>
</dbReference>
<dbReference type="InterPro" id="IPR004358">
    <property type="entry name" value="Sig_transdc_His_kin-like_C"/>
</dbReference>
<dbReference type="GO" id="GO:0016301">
    <property type="term" value="F:kinase activity"/>
    <property type="evidence" value="ECO:0007669"/>
    <property type="project" value="UniProtKB-KW"/>
</dbReference>
<feature type="transmembrane region" description="Helical" evidence="10">
    <location>
        <begin position="223"/>
        <end position="248"/>
    </location>
</feature>
<evidence type="ECO:0000256" key="7">
    <source>
        <dbReference type="ARBA" id="ARBA00022840"/>
    </source>
</evidence>
<dbReference type="RefSeq" id="WP_169799350.1">
    <property type="nucleotide sequence ID" value="NZ_JXLP01000009.1"/>
</dbReference>
<dbReference type="Pfam" id="PF02518">
    <property type="entry name" value="HATPase_c"/>
    <property type="match status" value="2"/>
</dbReference>
<dbReference type="PANTHER" id="PTHR43547">
    <property type="entry name" value="TWO-COMPONENT HISTIDINE KINASE"/>
    <property type="match status" value="1"/>
</dbReference>
<feature type="transmembrane region" description="Helical" evidence="10">
    <location>
        <begin position="196"/>
        <end position="216"/>
    </location>
</feature>
<evidence type="ECO:0000256" key="3">
    <source>
        <dbReference type="ARBA" id="ARBA00022553"/>
    </source>
</evidence>
<evidence type="ECO:0000256" key="10">
    <source>
        <dbReference type="SAM" id="Phobius"/>
    </source>
</evidence>
<feature type="transmembrane region" description="Helical" evidence="10">
    <location>
        <begin position="344"/>
        <end position="363"/>
    </location>
</feature>
<feature type="modified residue" description="4-aspartylphosphate" evidence="9">
    <location>
        <position position="716"/>
    </location>
</feature>
<dbReference type="PROSITE" id="PS50110">
    <property type="entry name" value="RESPONSE_REGULATORY"/>
    <property type="match status" value="1"/>
</dbReference>
<evidence type="ECO:0000256" key="4">
    <source>
        <dbReference type="ARBA" id="ARBA00022679"/>
    </source>
</evidence>
<organism evidence="13 14">
    <name type="scientific">Bacillus badius</name>
    <dbReference type="NCBI Taxonomy" id="1455"/>
    <lineage>
        <taxon>Bacteria</taxon>
        <taxon>Bacillati</taxon>
        <taxon>Bacillota</taxon>
        <taxon>Bacilli</taxon>
        <taxon>Bacillales</taxon>
        <taxon>Bacillaceae</taxon>
        <taxon>Pseudobacillus</taxon>
    </lineage>
</organism>
<feature type="transmembrane region" description="Helical" evidence="10">
    <location>
        <begin position="314"/>
        <end position="332"/>
    </location>
</feature>
<keyword evidence="14" id="KW-1185">Reference proteome</keyword>
<dbReference type="InterPro" id="IPR003594">
    <property type="entry name" value="HATPase_dom"/>
</dbReference>
<comment type="caution">
    <text evidence="13">The sequence shown here is derived from an EMBL/GenBank/DDBJ whole genome shotgun (WGS) entry which is preliminary data.</text>
</comment>
<dbReference type="InterPro" id="IPR036097">
    <property type="entry name" value="HisK_dim/P_sf"/>
</dbReference>
<dbReference type="SUPFAM" id="SSF49785">
    <property type="entry name" value="Galactose-binding domain-like"/>
    <property type="match status" value="1"/>
</dbReference>
<evidence type="ECO:0000256" key="8">
    <source>
        <dbReference type="ARBA" id="ARBA00023012"/>
    </source>
</evidence>
<evidence type="ECO:0000259" key="11">
    <source>
        <dbReference type="PROSITE" id="PS50109"/>
    </source>
</evidence>
<feature type="domain" description="Response regulatory" evidence="12">
    <location>
        <begin position="667"/>
        <end position="783"/>
    </location>
</feature>
<keyword evidence="3 9" id="KW-0597">Phosphoprotein</keyword>
<evidence type="ECO:0000256" key="2">
    <source>
        <dbReference type="ARBA" id="ARBA00012438"/>
    </source>
</evidence>
<dbReference type="InterPro" id="IPR010559">
    <property type="entry name" value="Sig_transdc_His_kin_internal"/>
</dbReference>
<keyword evidence="6 13" id="KW-0418">Kinase</keyword>
<dbReference type="InterPro" id="IPR008979">
    <property type="entry name" value="Galactose-bd-like_sf"/>
</dbReference>
<keyword evidence="8" id="KW-0902">Two-component regulatory system</keyword>
<dbReference type="Pfam" id="PF00072">
    <property type="entry name" value="Response_reg"/>
    <property type="match status" value="1"/>
</dbReference>
<dbReference type="EC" id="2.7.13.3" evidence="2"/>
<dbReference type="InterPro" id="IPR005467">
    <property type="entry name" value="His_kinase_dom"/>
</dbReference>
<evidence type="ECO:0000256" key="6">
    <source>
        <dbReference type="ARBA" id="ARBA00022777"/>
    </source>
</evidence>
<dbReference type="Gene3D" id="1.10.287.130">
    <property type="match status" value="1"/>
</dbReference>
<evidence type="ECO:0000256" key="9">
    <source>
        <dbReference type="PROSITE-ProRule" id="PRU00169"/>
    </source>
</evidence>
<keyword evidence="4" id="KW-0808">Transferase</keyword>
<dbReference type="SUPFAM" id="SSF55874">
    <property type="entry name" value="ATPase domain of HSP90 chaperone/DNA topoisomerase II/histidine kinase"/>
    <property type="match status" value="2"/>
</dbReference>
<dbReference type="PANTHER" id="PTHR43547:SF2">
    <property type="entry name" value="HYBRID SIGNAL TRANSDUCTION HISTIDINE KINASE C"/>
    <property type="match status" value="1"/>
</dbReference>
<dbReference type="SMART" id="SM00448">
    <property type="entry name" value="REC"/>
    <property type="match status" value="1"/>
</dbReference>
<dbReference type="Pfam" id="PF06580">
    <property type="entry name" value="His_kinase"/>
    <property type="match status" value="1"/>
</dbReference>
<dbReference type="SMART" id="SM00387">
    <property type="entry name" value="HATPase_c"/>
    <property type="match status" value="2"/>
</dbReference>
<sequence>MIILTIPRLLWLYLYVAPDQPHAVKGTLDLRQGEVIKKHSIRLEGEWEFYPDTLLTPGNEKNSLRTQYIRIPGDWKTSTENVHTYGFGSYRLRILVEPGKDRIYGLHLPDANVSSKIYVNGKPLGGQGKPAEKRQHYTPSNAPYTAYFTAEHTKEIELVIQVANFDHPLKGGLVAAPTFGLLEPFGKHQRLAEDTVLIACIIYLFHAVYSVVLFFVGNKDRRLLYFALVIVCAVLGTLIGENLLFQWLPLSFEWGIKVICLAELLSGYVLLQCIKHLLPDTVRTKWSRRYAMLCALLALAILCLPASYNLVVKGFYEIVMLVPCLLAVFFMYRAAKQVDKDRIFLLFSIIAAVNSLVWLLITKKLALDILSYPIDLIISLTFFAAYWFKKYFRLLDQSQQLTGELREADQLKDQFLATVAREVQQPLNSMLHIARAVKEREKSKLDKASAGDLDFMQTIGQGMFAQLSDLVDLERLKENRLTLYQKEVSVQAAAAAVFDMLRYMAGGKTIKLTHRIPAGFPLVWADEERLTQILFNLLHMALKHSETGEAAVDAASKDGWAEISVAGGGIEGRFRSKGLALEEQPAEHGGFGLELTICRQLVELHGGTLRIHTHSDKGAAFVFTLPTADPNTQPETAASREPQQKAAFESDGFLAADKQPSATDPIRLLAVDDDPVNLKALESIFSTAPYCIVTAADGPQALAMLKTNEWDAVIIDTVMPEMSGYELTRTIRESFSIAELPVLLLTARSQPEDIIAAFLSGANDYISKPIEGVELKVRVDTLTHLKRAVSKQLRLEAGWLQAQIQPHFLFNTLNTIASLGEIDPARMTHLLEEFGNYLQRSFTSKNLERLVPLEHELELLRSYLFIEKERFGKRLAIIWDIDPAIKISIPPLSIQPLVENAIRHGILKRIEGGTVRIRLTDQGDQIEAAIIDDGVGMDEETIRQALATPSKQGHGVGLYNTNRRLKQLYGQGLDISSQPGQGTVILFYIPKQPNA</sequence>
<keyword evidence="10" id="KW-0812">Transmembrane</keyword>
<gene>
    <name evidence="13" type="ORF">SD77_4301</name>
</gene>
<keyword evidence="5" id="KW-0547">Nucleotide-binding</keyword>
<dbReference type="InterPro" id="IPR036890">
    <property type="entry name" value="HATPase_C_sf"/>
</dbReference>
<feature type="domain" description="Histidine kinase" evidence="11">
    <location>
        <begin position="894"/>
        <end position="993"/>
    </location>
</feature>
<dbReference type="Proteomes" id="UP000031982">
    <property type="component" value="Unassembled WGS sequence"/>
</dbReference>
<dbReference type="PRINTS" id="PR00344">
    <property type="entry name" value="BCTRLSENSOR"/>
</dbReference>
<evidence type="ECO:0000313" key="13">
    <source>
        <dbReference type="EMBL" id="KIL78621.1"/>
    </source>
</evidence>
<accession>A0ABR5AV39</accession>
<dbReference type="Gene3D" id="2.60.120.260">
    <property type="entry name" value="Galactose-binding domain-like"/>
    <property type="match status" value="1"/>
</dbReference>
<name>A0ABR5AV39_BACBA</name>
<keyword evidence="7" id="KW-0067">ATP-binding</keyword>
<dbReference type="Pfam" id="PF07695">
    <property type="entry name" value="7TMR-DISM_7TM"/>
    <property type="match status" value="1"/>
</dbReference>
<dbReference type="InterPro" id="IPR011006">
    <property type="entry name" value="CheY-like_superfamily"/>
</dbReference>
<evidence type="ECO:0000313" key="14">
    <source>
        <dbReference type="Proteomes" id="UP000031982"/>
    </source>
</evidence>
<dbReference type="InterPro" id="IPR011623">
    <property type="entry name" value="7TMR_DISM_rcpt_extracell_dom1"/>
</dbReference>
<feature type="transmembrane region" description="Helical" evidence="10">
    <location>
        <begin position="290"/>
        <end position="308"/>
    </location>
</feature>
<dbReference type="SUPFAM" id="SSF47384">
    <property type="entry name" value="Homodimeric domain of signal transducing histidine kinase"/>
    <property type="match status" value="1"/>
</dbReference>
<evidence type="ECO:0000256" key="5">
    <source>
        <dbReference type="ARBA" id="ARBA00022741"/>
    </source>
</evidence>
<reference evidence="13 14" key="1">
    <citation type="submission" date="2015-01" db="EMBL/GenBank/DDBJ databases">
        <title>Genome Assembly of Bacillus badius MTCC 1458.</title>
        <authorList>
            <person name="Verma A."/>
            <person name="Khatri I."/>
            <person name="Mual P."/>
            <person name="Subramanian S."/>
            <person name="Krishnamurthi S."/>
        </authorList>
    </citation>
    <scope>NUCLEOTIDE SEQUENCE [LARGE SCALE GENOMIC DNA]</scope>
    <source>
        <strain evidence="13 14">MTCC 1458</strain>
    </source>
</reference>
<comment type="catalytic activity">
    <reaction evidence="1">
        <text>ATP + protein L-histidine = ADP + protein N-phospho-L-histidine.</text>
        <dbReference type="EC" id="2.7.13.3"/>
    </reaction>
</comment>
<dbReference type="Gene3D" id="3.30.565.10">
    <property type="entry name" value="Histidine kinase-like ATPase, C-terminal domain"/>
    <property type="match status" value="2"/>
</dbReference>